<feature type="transmembrane region" description="Helical" evidence="5">
    <location>
        <begin position="43"/>
        <end position="63"/>
    </location>
</feature>
<evidence type="ECO:0000256" key="2">
    <source>
        <dbReference type="ARBA" id="ARBA00022692"/>
    </source>
</evidence>
<name>M5IM06_9BACT</name>
<dbReference type="GO" id="GO:0008237">
    <property type="term" value="F:metallopeptidase activity"/>
    <property type="evidence" value="ECO:0007669"/>
    <property type="project" value="UniProtKB-KW"/>
</dbReference>
<dbReference type="eggNOG" id="COG2321">
    <property type="taxonomic scope" value="Bacteria"/>
</dbReference>
<organism evidence="6 7">
    <name type="scientific">Campylobacter showae CSUNSWCD</name>
    <dbReference type="NCBI Taxonomy" id="1244083"/>
    <lineage>
        <taxon>Bacteria</taxon>
        <taxon>Pseudomonadati</taxon>
        <taxon>Campylobacterota</taxon>
        <taxon>Epsilonproteobacteria</taxon>
        <taxon>Campylobacterales</taxon>
        <taxon>Campylobacteraceae</taxon>
        <taxon>Campylobacter</taxon>
    </lineage>
</organism>
<gene>
    <name evidence="6" type="ORF">CSUNSWCD_240</name>
</gene>
<evidence type="ECO:0000256" key="3">
    <source>
        <dbReference type="ARBA" id="ARBA00022989"/>
    </source>
</evidence>
<keyword evidence="6" id="KW-0482">Metalloprotease</keyword>
<dbReference type="EMBL" id="AMZQ01000001">
    <property type="protein sequence ID" value="EKU12300.1"/>
    <property type="molecule type" value="Genomic_DNA"/>
</dbReference>
<dbReference type="RefSeq" id="WP_009492752.1">
    <property type="nucleotide sequence ID" value="NZ_AMZQ01000001.1"/>
</dbReference>
<evidence type="ECO:0000256" key="5">
    <source>
        <dbReference type="SAM" id="Phobius"/>
    </source>
</evidence>
<keyword evidence="4 5" id="KW-0472">Membrane</keyword>
<evidence type="ECO:0000313" key="6">
    <source>
        <dbReference type="EMBL" id="EKU12300.1"/>
    </source>
</evidence>
<accession>M5IM06</accession>
<comment type="subcellular location">
    <subcellularLocation>
        <location evidence="1">Membrane</location>
        <topology evidence="1">Single-pass membrane protein</topology>
    </subcellularLocation>
</comment>
<dbReference type="STRING" id="1244083.CSUNSWCD_240"/>
<proteinExistence type="predicted"/>
<dbReference type="OrthoDB" id="9774900at2"/>
<reference evidence="6 7" key="1">
    <citation type="journal article" date="2013" name="Genome Announc.">
        <title>Genome Sequence of Campylobacter showae UNSWCD, Isolated from a Patient with Crohn's Disease.</title>
        <authorList>
            <person name="Tay A.P."/>
            <person name="Kaakoush N.O."/>
            <person name="Deshpande N.P."/>
            <person name="Chen Z."/>
            <person name="Mitchell H."/>
            <person name="Wilkins M.R."/>
        </authorList>
    </citation>
    <scope>NUCLEOTIDE SEQUENCE [LARGE SCALE GENOMIC DNA]</scope>
    <source>
        <strain evidence="6 7">CSUNSWCD</strain>
    </source>
</reference>
<keyword evidence="6" id="KW-0645">Protease</keyword>
<dbReference type="Proteomes" id="UP000011939">
    <property type="component" value="Unassembled WGS sequence"/>
</dbReference>
<keyword evidence="6" id="KW-0378">Hydrolase</keyword>
<dbReference type="PANTHER" id="PTHR30168:SF0">
    <property type="entry name" value="INNER MEMBRANE PROTEIN"/>
    <property type="match status" value="1"/>
</dbReference>
<dbReference type="AlphaFoldDB" id="M5IM06"/>
<sequence>MKWQDSRRSDNVEDRRQNSVNSMGSLGALIPIIRFLLGSNIGRVVLVIGAVAYFMGFNPLALLEGGGAGTQRAALDSPQEKEKVAFVSAVLAQTEDVWSKVFKAGGAQYKEPSLVLFRDGVSSACGTASSQMGPFYCPADKKVYLDLSFFEELEAKYKAAGDFAQAYVIAHEVGHHVQNLLGTLGKVNELKSRTKSPVEQNALQVKVELQADCYAGVWAHYMGRYNVLEDGDIEEALNAASAIGDDALQKKYQGRVTPDSFTHGSSKQRMTWFKKGFEGGQPSSCAFEI</sequence>
<dbReference type="GO" id="GO:0016020">
    <property type="term" value="C:membrane"/>
    <property type="evidence" value="ECO:0007669"/>
    <property type="project" value="UniProtKB-SubCell"/>
</dbReference>
<evidence type="ECO:0000256" key="4">
    <source>
        <dbReference type="ARBA" id="ARBA00023136"/>
    </source>
</evidence>
<keyword evidence="2 5" id="KW-0812">Transmembrane</keyword>
<dbReference type="InterPro" id="IPR007343">
    <property type="entry name" value="Uncharacterised_pept_Zn_put"/>
</dbReference>
<keyword evidence="3 5" id="KW-1133">Transmembrane helix</keyword>
<dbReference type="GO" id="GO:0006508">
    <property type="term" value="P:proteolysis"/>
    <property type="evidence" value="ECO:0007669"/>
    <property type="project" value="UniProtKB-KW"/>
</dbReference>
<evidence type="ECO:0000313" key="7">
    <source>
        <dbReference type="Proteomes" id="UP000011939"/>
    </source>
</evidence>
<dbReference type="PANTHER" id="PTHR30168">
    <property type="entry name" value="PUTATIVE MEMBRANE PROTEIN YPFJ"/>
    <property type="match status" value="1"/>
</dbReference>
<dbReference type="PATRIC" id="fig|1244083.3.peg.245"/>
<feature type="transmembrane region" description="Helical" evidence="5">
    <location>
        <begin position="20"/>
        <end position="37"/>
    </location>
</feature>
<dbReference type="Pfam" id="PF04228">
    <property type="entry name" value="Zn_peptidase"/>
    <property type="match status" value="1"/>
</dbReference>
<evidence type="ECO:0000256" key="1">
    <source>
        <dbReference type="ARBA" id="ARBA00004167"/>
    </source>
</evidence>
<protein>
    <submittedName>
        <fullName evidence="6">YpfJ protein, zinc metalloprotease superfamily</fullName>
    </submittedName>
</protein>
<comment type="caution">
    <text evidence="6">The sequence shown here is derived from an EMBL/GenBank/DDBJ whole genome shotgun (WGS) entry which is preliminary data.</text>
</comment>